<protein>
    <submittedName>
        <fullName evidence="6">Aspartate aminotransferase family protein</fullName>
    </submittedName>
</protein>
<reference evidence="6 7" key="1">
    <citation type="submission" date="2017-04" db="EMBL/GenBank/DDBJ databases">
        <title>Novel microbial lineages endemic to geothermal iron-oxide mats fill important gaps in the evolutionary history of Archaea.</title>
        <authorList>
            <person name="Jay Z.J."/>
            <person name="Beam J.P."/>
            <person name="Dlakic M."/>
            <person name="Rusch D.B."/>
            <person name="Kozubal M.A."/>
            <person name="Inskeep W.P."/>
        </authorList>
    </citation>
    <scope>NUCLEOTIDE SEQUENCE [LARGE SCALE GENOMIC DNA]</scope>
    <source>
        <strain evidence="6">ECH_B_SAG-M15</strain>
    </source>
</reference>
<evidence type="ECO:0000313" key="7">
    <source>
        <dbReference type="Proteomes" id="UP000240490"/>
    </source>
</evidence>
<evidence type="ECO:0000256" key="4">
    <source>
        <dbReference type="ARBA" id="ARBA00023235"/>
    </source>
</evidence>
<comment type="caution">
    <text evidence="6">The sequence shown here is derived from an EMBL/GenBank/DDBJ whole genome shotgun (WGS) entry which is preliminary data.</text>
</comment>
<dbReference type="InterPro" id="IPR015422">
    <property type="entry name" value="PyrdxlP-dep_Trfase_small"/>
</dbReference>
<dbReference type="AlphaFoldDB" id="A0A2R6B380"/>
<dbReference type="GO" id="GO:0030170">
    <property type="term" value="F:pyridoxal phosphate binding"/>
    <property type="evidence" value="ECO:0007669"/>
    <property type="project" value="InterPro"/>
</dbReference>
<evidence type="ECO:0000256" key="3">
    <source>
        <dbReference type="ARBA" id="ARBA00022898"/>
    </source>
</evidence>
<keyword evidence="6" id="KW-0032">Aminotransferase</keyword>
<dbReference type="CDD" id="cd00610">
    <property type="entry name" value="OAT_like"/>
    <property type="match status" value="1"/>
</dbReference>
<name>A0A2R6B380_9ARCH</name>
<keyword evidence="4" id="KW-0413">Isomerase</keyword>
<dbReference type="Pfam" id="PF00202">
    <property type="entry name" value="Aminotran_3"/>
    <property type="match status" value="1"/>
</dbReference>
<evidence type="ECO:0000256" key="1">
    <source>
        <dbReference type="ARBA" id="ARBA00001579"/>
    </source>
</evidence>
<sequence>MVNVPEEEARVYAERTKLSRRLFEGNSKLTPFGVHSNYRFVDPYPLYVSRARGDRLWDVDGNEYLDFNMGFGVLVSGHAHPTLVSAMRDAIGEGTIYGFECEDTYTLGGILTKRFGLDMVRFSTTGLEATHHAVRIARAHTSRKKVLKFEGCYHGSHDTLLVSIKPTADKAGDPRRPNRVPASQGVPQEVVDNTLVAPFNDLEATERIVEENSGDLAAVILEPIPMNMGFVPPKKGFLEGLRKLCDKEGCVLIFDEVKTSGKFYSGAAGYFGVKPDLMVLGKAIAGGYPLSVVGGKREVMETIVPGKVSHAGTFNSNPLSVRAGVVTMSQILTEQAYSEAYRLGDELAAGYRDSLADRRINAYVEWIGLSGAVFFGGKRVENWRDFLKCDVGAWWTYYIAMLNRGVIPGGTGPDEQWTISVQHTEDSVKKHLEVLDQVLVKLRESKLTMDLVEAI</sequence>
<dbReference type="Proteomes" id="UP000240490">
    <property type="component" value="Unassembled WGS sequence"/>
</dbReference>
<accession>A0A2R6B380</accession>
<dbReference type="PANTHER" id="PTHR43713:SF3">
    <property type="entry name" value="GLUTAMATE-1-SEMIALDEHYDE 2,1-AMINOMUTASE 1, CHLOROPLASTIC-RELATED"/>
    <property type="match status" value="1"/>
</dbReference>
<gene>
    <name evidence="6" type="ORF">B9Q08_00020</name>
</gene>
<dbReference type="EMBL" id="NEXJ01000001">
    <property type="protein sequence ID" value="PSN92968.1"/>
    <property type="molecule type" value="Genomic_DNA"/>
</dbReference>
<evidence type="ECO:0000256" key="2">
    <source>
        <dbReference type="ARBA" id="ARBA00001933"/>
    </source>
</evidence>
<comment type="cofactor">
    <cofactor evidence="2">
        <name>pyridoxal 5'-phosphate</name>
        <dbReference type="ChEBI" id="CHEBI:597326"/>
    </cofactor>
</comment>
<dbReference type="Gene3D" id="3.90.1150.10">
    <property type="entry name" value="Aspartate Aminotransferase, domain 1"/>
    <property type="match status" value="1"/>
</dbReference>
<evidence type="ECO:0000313" key="6">
    <source>
        <dbReference type="EMBL" id="PSN92968.1"/>
    </source>
</evidence>
<dbReference type="SUPFAM" id="SSF53383">
    <property type="entry name" value="PLP-dependent transferases"/>
    <property type="match status" value="1"/>
</dbReference>
<evidence type="ECO:0000256" key="5">
    <source>
        <dbReference type="RuleBase" id="RU003560"/>
    </source>
</evidence>
<comment type="similarity">
    <text evidence="5">Belongs to the class-III pyridoxal-phosphate-dependent aminotransferase family.</text>
</comment>
<dbReference type="InterPro" id="IPR015421">
    <property type="entry name" value="PyrdxlP-dep_Trfase_major"/>
</dbReference>
<dbReference type="GO" id="GO:0008483">
    <property type="term" value="F:transaminase activity"/>
    <property type="evidence" value="ECO:0007669"/>
    <property type="project" value="UniProtKB-KW"/>
</dbReference>
<dbReference type="Gene3D" id="3.40.640.10">
    <property type="entry name" value="Type I PLP-dependent aspartate aminotransferase-like (Major domain)"/>
    <property type="match status" value="1"/>
</dbReference>
<comment type="catalytic activity">
    <reaction evidence="1">
        <text>(S)-4-amino-5-oxopentanoate = 5-aminolevulinate</text>
        <dbReference type="Rhea" id="RHEA:14265"/>
        <dbReference type="ChEBI" id="CHEBI:57501"/>
        <dbReference type="ChEBI" id="CHEBI:356416"/>
        <dbReference type="EC" id="5.4.3.8"/>
    </reaction>
</comment>
<dbReference type="InterPro" id="IPR015424">
    <property type="entry name" value="PyrdxlP-dep_Trfase"/>
</dbReference>
<dbReference type="InterPro" id="IPR005814">
    <property type="entry name" value="Aminotrans_3"/>
</dbReference>
<dbReference type="GO" id="GO:0042286">
    <property type="term" value="F:glutamate-1-semialdehyde 2,1-aminomutase activity"/>
    <property type="evidence" value="ECO:0007669"/>
    <property type="project" value="UniProtKB-EC"/>
</dbReference>
<dbReference type="PANTHER" id="PTHR43713">
    <property type="entry name" value="GLUTAMATE-1-SEMIALDEHYDE 2,1-AMINOMUTASE"/>
    <property type="match status" value="1"/>
</dbReference>
<organism evidence="6 7">
    <name type="scientific">Candidatus Marsarchaeota G2 archaeon ECH_B_SAG-M15</name>
    <dbReference type="NCBI Taxonomy" id="1978162"/>
    <lineage>
        <taxon>Archaea</taxon>
        <taxon>Candidatus Marsarchaeota</taxon>
        <taxon>Candidatus Marsarchaeota group 2</taxon>
    </lineage>
</organism>
<proteinExistence type="inferred from homology"/>
<keyword evidence="3 5" id="KW-0663">Pyridoxal phosphate</keyword>
<keyword evidence="6" id="KW-0808">Transferase</keyword>